<accession>A0AAE6Z1A0</accession>
<organism evidence="1 2">
    <name type="scientific">Dickeya zeae</name>
    <dbReference type="NCBI Taxonomy" id="204042"/>
    <lineage>
        <taxon>Bacteria</taxon>
        <taxon>Pseudomonadati</taxon>
        <taxon>Pseudomonadota</taxon>
        <taxon>Gammaproteobacteria</taxon>
        <taxon>Enterobacterales</taxon>
        <taxon>Pectobacteriaceae</taxon>
        <taxon>Dickeya</taxon>
    </lineage>
</organism>
<protein>
    <recommendedName>
        <fullName evidence="3">Apea-like HEPN domain-containing protein</fullName>
    </recommendedName>
</protein>
<evidence type="ECO:0000313" key="1">
    <source>
        <dbReference type="EMBL" id="QIZ52234.1"/>
    </source>
</evidence>
<evidence type="ECO:0008006" key="3">
    <source>
        <dbReference type="Google" id="ProtNLM"/>
    </source>
</evidence>
<dbReference type="RefSeq" id="WP_168363305.1">
    <property type="nucleotide sequence ID" value="NZ_CP033622.1"/>
</dbReference>
<name>A0AAE6Z1A0_9GAMM</name>
<evidence type="ECO:0000313" key="2">
    <source>
        <dbReference type="Proteomes" id="UP000500801"/>
    </source>
</evidence>
<reference evidence="1 2" key="1">
    <citation type="submission" date="2018-11" db="EMBL/GenBank/DDBJ databases">
        <title>Complete genome sequence of Dickeya zeae strain CE1 infecting Canna edulis Ker-Gawl. in China.</title>
        <authorList>
            <person name="Zhang J."/>
            <person name="Lin B."/>
            <person name="Shen H."/>
            <person name="Jiang S."/>
            <person name="Pu X."/>
            <person name="Sun D."/>
        </authorList>
    </citation>
    <scope>NUCLEOTIDE SEQUENCE [LARGE SCALE GENOMIC DNA]</scope>
    <source>
        <strain evidence="1 2">CE1</strain>
    </source>
</reference>
<dbReference type="AlphaFoldDB" id="A0AAE6Z1A0"/>
<gene>
    <name evidence="1" type="ORF">DWG24_16505</name>
</gene>
<dbReference type="EMBL" id="CP033622">
    <property type="protein sequence ID" value="QIZ52234.1"/>
    <property type="molecule type" value="Genomic_DNA"/>
</dbReference>
<dbReference type="Proteomes" id="UP000500801">
    <property type="component" value="Chromosome"/>
</dbReference>
<proteinExistence type="predicted"/>
<sequence>MRIDRRLSREVLTERQLYFTECWSNFCHKNSPDTDRVGYSNALSTTRELLFLYEIEDRFSADKKRLRVATELLELLQDDQVLKRAVFNGIPDQLMSLLDKDLLNDPTRSPVEKRPRLIRSLCVQLANITEAKYVTEALEVLEQQLFMELPLEEDNAQEIQALTNGVMSVLLTRGMTLTECYLLYINIFRNVSADQGGFRAAFHSFRQKLVTPTEEVTVRMFITSEKLHTLLNTQGPALQFNGCVFRPLDEARTRFSLSVDIPVCSMSDTSARNMAGQMLRESLDVIAYMVGKGDITVQKQFTIVRGDEEIEVARFDNEIEANADRLTDEEFTRFMVAMNQLFTDTPDVSRKKISSAFRFFRNGIESQVQESRFTAYWSALESLTLGVAPGTPSHEQHVISVVVPCMVLDYIVKQLFSLRQVLRFILRDPGHPLRSPEIASLHLGQLYALLKDESRASELQADLQRYPYVMYRVRKLTGICASPEKMAHKLELHAEKVTRHLHRLYLLRNTIVHNAGTSPHIDLLTVNLEHYLRATISALFNIVVIHPTVSTAEEAFTRCQFTAESVFKELNPLRGITEKKVITAIQKQLGDGTISTSDTRLIAWLDAHH</sequence>